<feature type="region of interest" description="Disordered" evidence="1">
    <location>
        <begin position="35"/>
        <end position="55"/>
    </location>
</feature>
<keyword evidence="4" id="KW-1185">Reference proteome</keyword>
<feature type="transmembrane region" description="Helical" evidence="2">
    <location>
        <begin position="100"/>
        <end position="119"/>
    </location>
</feature>
<protein>
    <submittedName>
        <fullName evidence="3">Uncharacterized protein</fullName>
    </submittedName>
</protein>
<evidence type="ECO:0000256" key="1">
    <source>
        <dbReference type="SAM" id="MobiDB-lite"/>
    </source>
</evidence>
<gene>
    <name evidence="3" type="ORF">POTOM_030411</name>
</gene>
<comment type="caution">
    <text evidence="3">The sequence shown here is derived from an EMBL/GenBank/DDBJ whole genome shotgun (WGS) entry which is preliminary data.</text>
</comment>
<sequence>MDTRFETVIVKGWFGHFDLPKPLCVWSLRSLQSNRSGTLNNSSPTQVVNPKQNGSSVPAPYEALPGFRDKRTSSAQTLLELVDYVTSANGKFTETVMQEAIKMVLVVLLCAFNVGYLPFDIFRVEALNVIVAHFFYHHSSTAGFFQLGFYGSKAFLAFAIRFSFASCLSIVDYGIELVHD</sequence>
<dbReference type="EMBL" id="JAAWWB010000015">
    <property type="protein sequence ID" value="KAG6766334.1"/>
    <property type="molecule type" value="Genomic_DNA"/>
</dbReference>
<dbReference type="OrthoDB" id="10264446at2759"/>
<evidence type="ECO:0000313" key="4">
    <source>
        <dbReference type="Proteomes" id="UP000886885"/>
    </source>
</evidence>
<evidence type="ECO:0000256" key="2">
    <source>
        <dbReference type="SAM" id="Phobius"/>
    </source>
</evidence>
<evidence type="ECO:0000313" key="3">
    <source>
        <dbReference type="EMBL" id="KAG6766334.1"/>
    </source>
</evidence>
<accession>A0A8X7ZAS4</accession>
<proteinExistence type="predicted"/>
<reference evidence="3" key="1">
    <citation type="journal article" date="2020" name="bioRxiv">
        <title>Hybrid origin of Populus tomentosa Carr. identified through genome sequencing and phylogenomic analysis.</title>
        <authorList>
            <person name="An X."/>
            <person name="Gao K."/>
            <person name="Chen Z."/>
            <person name="Li J."/>
            <person name="Yang X."/>
            <person name="Yang X."/>
            <person name="Zhou J."/>
            <person name="Guo T."/>
            <person name="Zhao T."/>
            <person name="Huang S."/>
            <person name="Miao D."/>
            <person name="Khan W.U."/>
            <person name="Rao P."/>
            <person name="Ye M."/>
            <person name="Lei B."/>
            <person name="Liao W."/>
            <person name="Wang J."/>
            <person name="Ji L."/>
            <person name="Li Y."/>
            <person name="Guo B."/>
            <person name="Mustafa N.S."/>
            <person name="Li S."/>
            <person name="Yun Q."/>
            <person name="Keller S.R."/>
            <person name="Mao J."/>
            <person name="Zhang R."/>
            <person name="Strauss S.H."/>
        </authorList>
    </citation>
    <scope>NUCLEOTIDE SEQUENCE</scope>
    <source>
        <strain evidence="3">GM15</strain>
        <tissue evidence="3">Leaf</tissue>
    </source>
</reference>
<keyword evidence="2" id="KW-0472">Membrane</keyword>
<keyword evidence="2" id="KW-0812">Transmembrane</keyword>
<organism evidence="3 4">
    <name type="scientific">Populus tomentosa</name>
    <name type="common">Chinese white poplar</name>
    <dbReference type="NCBI Taxonomy" id="118781"/>
    <lineage>
        <taxon>Eukaryota</taxon>
        <taxon>Viridiplantae</taxon>
        <taxon>Streptophyta</taxon>
        <taxon>Embryophyta</taxon>
        <taxon>Tracheophyta</taxon>
        <taxon>Spermatophyta</taxon>
        <taxon>Magnoliopsida</taxon>
        <taxon>eudicotyledons</taxon>
        <taxon>Gunneridae</taxon>
        <taxon>Pentapetalae</taxon>
        <taxon>rosids</taxon>
        <taxon>fabids</taxon>
        <taxon>Malpighiales</taxon>
        <taxon>Salicaceae</taxon>
        <taxon>Saliceae</taxon>
        <taxon>Populus</taxon>
    </lineage>
</organism>
<dbReference type="AlphaFoldDB" id="A0A8X7ZAS4"/>
<dbReference type="Proteomes" id="UP000886885">
    <property type="component" value="Chromosome 8A"/>
</dbReference>
<keyword evidence="2" id="KW-1133">Transmembrane helix</keyword>
<name>A0A8X7ZAS4_POPTO</name>